<reference evidence="8 9" key="1">
    <citation type="submission" date="2016-10" db="EMBL/GenBank/DDBJ databases">
        <authorList>
            <person name="de Groot N.N."/>
        </authorList>
    </citation>
    <scope>NUCLEOTIDE SEQUENCE [LARGE SCALE GENOMIC DNA]</scope>
    <source>
        <strain evidence="8 9">DSM 569</strain>
    </source>
</reference>
<protein>
    <submittedName>
        <fullName evidence="8">Spore germination protein</fullName>
    </submittedName>
</protein>
<dbReference type="Pfam" id="PF03845">
    <property type="entry name" value="Spore_permease"/>
    <property type="match status" value="1"/>
</dbReference>
<keyword evidence="4" id="KW-0309">Germination</keyword>
<keyword evidence="6" id="KW-1133">Transmembrane helix</keyword>
<comment type="subcellular location">
    <subcellularLocation>
        <location evidence="1">Membrane</location>
        <topology evidence="1">Multi-pass membrane protein</topology>
    </subcellularLocation>
</comment>
<dbReference type="Proteomes" id="UP000183404">
    <property type="component" value="Unassembled WGS sequence"/>
</dbReference>
<dbReference type="NCBIfam" id="TIGR00912">
    <property type="entry name" value="2A0309"/>
    <property type="match status" value="1"/>
</dbReference>
<evidence type="ECO:0000256" key="1">
    <source>
        <dbReference type="ARBA" id="ARBA00004141"/>
    </source>
</evidence>
<evidence type="ECO:0000256" key="5">
    <source>
        <dbReference type="ARBA" id="ARBA00022692"/>
    </source>
</evidence>
<evidence type="ECO:0000256" key="6">
    <source>
        <dbReference type="ARBA" id="ARBA00022989"/>
    </source>
</evidence>
<dbReference type="GO" id="GO:0009847">
    <property type="term" value="P:spore germination"/>
    <property type="evidence" value="ECO:0007669"/>
    <property type="project" value="InterPro"/>
</dbReference>
<dbReference type="InterPro" id="IPR004761">
    <property type="entry name" value="Spore_GerAB"/>
</dbReference>
<dbReference type="GO" id="GO:0016020">
    <property type="term" value="C:membrane"/>
    <property type="evidence" value="ECO:0007669"/>
    <property type="project" value="UniProtKB-SubCell"/>
</dbReference>
<keyword evidence="5" id="KW-0812">Transmembrane</keyword>
<evidence type="ECO:0000256" key="7">
    <source>
        <dbReference type="ARBA" id="ARBA00023136"/>
    </source>
</evidence>
<dbReference type="Gene3D" id="1.20.1740.10">
    <property type="entry name" value="Amino acid/polyamine transporter I"/>
    <property type="match status" value="1"/>
</dbReference>
<evidence type="ECO:0000313" key="9">
    <source>
        <dbReference type="Proteomes" id="UP000183404"/>
    </source>
</evidence>
<dbReference type="AlphaFoldDB" id="A0A1G7MB22"/>
<dbReference type="PANTHER" id="PTHR34975">
    <property type="entry name" value="SPORE GERMINATION PROTEIN A2"/>
    <property type="match status" value="1"/>
</dbReference>
<dbReference type="RefSeq" id="WP_004398995.1">
    <property type="nucleotide sequence ID" value="NZ_FNBS01000017.1"/>
</dbReference>
<comment type="similarity">
    <text evidence="2">Belongs to the amino acid-polyamine-organocation (APC) superfamily. Spore germination protein (SGP) (TC 2.A.3.9) family.</text>
</comment>
<dbReference type="EMBL" id="FNBS01000017">
    <property type="protein sequence ID" value="SDF58952.1"/>
    <property type="molecule type" value="Genomic_DNA"/>
</dbReference>
<organism evidence="8 9">
    <name type="scientific">Thermoanaerobacter thermohydrosulfuricus</name>
    <name type="common">Clostridium thermohydrosulfuricum</name>
    <dbReference type="NCBI Taxonomy" id="1516"/>
    <lineage>
        <taxon>Bacteria</taxon>
        <taxon>Bacillati</taxon>
        <taxon>Bacillota</taxon>
        <taxon>Clostridia</taxon>
        <taxon>Thermoanaerobacterales</taxon>
        <taxon>Thermoanaerobacteraceae</taxon>
        <taxon>Thermoanaerobacter</taxon>
    </lineage>
</organism>
<evidence type="ECO:0000256" key="2">
    <source>
        <dbReference type="ARBA" id="ARBA00007998"/>
    </source>
</evidence>
<accession>A0A1G7MB22</accession>
<evidence type="ECO:0000256" key="3">
    <source>
        <dbReference type="ARBA" id="ARBA00022448"/>
    </source>
</evidence>
<proteinExistence type="inferred from homology"/>
<sequence>MIKNNDKISANQVSILLFTTMVGAGILSLPADVSKEVGPNGLIAILGGGIASLFFARLILYLSSKFPTETFVEYTGKLITRPISIIISIILVFYFTIFASLDVRIFGEVLKIYLLPSTPIETIIITMLFTSAYLVRYGLEPIARMSEILFPIIVIPLVLLFLPTLTDIDLSNFLPFMRVSLVEFFKGMLVTTYSFVGFEILYLLFPYIINTDKLKRSVNSAIISTMLFYMYITFFVVGIFGYKETREQLWPFLTLIKSINFPVFFIENVEGIVMGIWTFTIFTSIYSFHYFATLALSKLLKTREHSYFVLPAVPIMYLMALIPDSIVTVYKYAGYVSQYMSVFFIAILPILLFIILKVKRLGDKDEEKT</sequence>
<keyword evidence="3" id="KW-0813">Transport</keyword>
<keyword evidence="7" id="KW-0472">Membrane</keyword>
<gene>
    <name evidence="8" type="ORF">SAMN04244560_00937</name>
</gene>
<evidence type="ECO:0000313" key="8">
    <source>
        <dbReference type="EMBL" id="SDF58952.1"/>
    </source>
</evidence>
<dbReference type="PANTHER" id="PTHR34975:SF2">
    <property type="entry name" value="SPORE GERMINATION PROTEIN A2"/>
    <property type="match status" value="1"/>
</dbReference>
<name>A0A1G7MB22_THETY</name>
<evidence type="ECO:0000256" key="4">
    <source>
        <dbReference type="ARBA" id="ARBA00022544"/>
    </source>
</evidence>